<dbReference type="Pfam" id="PF03478">
    <property type="entry name" value="Beta-prop_KIB1-4"/>
    <property type="match status" value="1"/>
</dbReference>
<accession>A0A8I6YIU9</accession>
<name>A0A8I6YIU9_HORVV</name>
<dbReference type="Proteomes" id="UP000011116">
    <property type="component" value="Chromosome 6H"/>
</dbReference>
<evidence type="ECO:0000313" key="3">
    <source>
        <dbReference type="Proteomes" id="UP000011116"/>
    </source>
</evidence>
<evidence type="ECO:0000259" key="1">
    <source>
        <dbReference type="Pfam" id="PF03478"/>
    </source>
</evidence>
<dbReference type="PANTHER" id="PTHR33110">
    <property type="entry name" value="F-BOX/KELCH-REPEAT PROTEIN-RELATED"/>
    <property type="match status" value="1"/>
</dbReference>
<dbReference type="EnsemblPlants" id="HORVU.MOREX.r3.6HG0576550.1">
    <property type="protein sequence ID" value="HORVU.MOREX.r3.6HG0576550.1"/>
    <property type="gene ID" value="HORVU.MOREX.r3.6HG0576550"/>
</dbReference>
<organism evidence="2 3">
    <name type="scientific">Hordeum vulgare subsp. vulgare</name>
    <name type="common">Domesticated barley</name>
    <dbReference type="NCBI Taxonomy" id="112509"/>
    <lineage>
        <taxon>Eukaryota</taxon>
        <taxon>Viridiplantae</taxon>
        <taxon>Streptophyta</taxon>
        <taxon>Embryophyta</taxon>
        <taxon>Tracheophyta</taxon>
        <taxon>Spermatophyta</taxon>
        <taxon>Magnoliopsida</taxon>
        <taxon>Liliopsida</taxon>
        <taxon>Poales</taxon>
        <taxon>Poaceae</taxon>
        <taxon>BOP clade</taxon>
        <taxon>Pooideae</taxon>
        <taxon>Triticodae</taxon>
        <taxon>Triticeae</taxon>
        <taxon>Hordeinae</taxon>
        <taxon>Hordeum</taxon>
    </lineage>
</organism>
<reference evidence="3" key="1">
    <citation type="journal article" date="2012" name="Nature">
        <title>A physical, genetic and functional sequence assembly of the barley genome.</title>
        <authorList>
            <consortium name="The International Barley Genome Sequencing Consortium"/>
            <person name="Mayer K.F."/>
            <person name="Waugh R."/>
            <person name="Brown J.W."/>
            <person name="Schulman A."/>
            <person name="Langridge P."/>
            <person name="Platzer M."/>
            <person name="Fincher G.B."/>
            <person name="Muehlbauer G.J."/>
            <person name="Sato K."/>
            <person name="Close T.J."/>
            <person name="Wise R.P."/>
            <person name="Stein N."/>
        </authorList>
    </citation>
    <scope>NUCLEOTIDE SEQUENCE [LARGE SCALE GENOMIC DNA]</scope>
    <source>
        <strain evidence="3">cv. Morex</strain>
    </source>
</reference>
<keyword evidence="3" id="KW-1185">Reference proteome</keyword>
<reference evidence="2" key="3">
    <citation type="submission" date="2022-01" db="UniProtKB">
        <authorList>
            <consortium name="EnsemblPlants"/>
        </authorList>
    </citation>
    <scope>IDENTIFICATION</scope>
    <source>
        <strain evidence="2">subsp. vulgare</strain>
    </source>
</reference>
<dbReference type="PANTHER" id="PTHR33110:SF136">
    <property type="entry name" value="DUF295 DOMAIN-CONTAINING PROTEIN"/>
    <property type="match status" value="1"/>
</dbReference>
<protein>
    <recommendedName>
        <fullName evidence="1">KIB1-4 beta-propeller domain-containing protein</fullName>
    </recommendedName>
</protein>
<dbReference type="Gramene" id="HORVU.MOREX.r2.6HG0478030.1">
    <property type="protein sequence ID" value="HORVU.MOREX.r2.6HG0478030.1"/>
    <property type="gene ID" value="HORVU.MOREX.r2.6HG0478030"/>
</dbReference>
<proteinExistence type="predicted"/>
<feature type="domain" description="KIB1-4 beta-propeller" evidence="1">
    <location>
        <begin position="77"/>
        <end position="330"/>
    </location>
</feature>
<sequence>MAAVSPSAALQAPMGTQRGWGDLPRDLIERIVNNYLPCGIDRLRVSWINSHWGQSIRDMKLTQLPWMFLPSSSTPMFFEPVAQCLHKIWLPAELKSGQACGSSGPWVFISIHEPEHQFLLYNVCNGEKVDLPVKILDKERLIQDAWFGMAALSRLPSTAGGYMVAAVVRINQSHDFTIATWEFKEEHWKEIASVEDGVLDILFYQGSFHILTVNEHLIRLVPEGPSYRVRMSYVEQRLTKHVDDQYEDPEDDTLLRKYLVESITGHLLLALKFTRDSSTTVDIQVFRLCVDNAGKAIWAYYTNTAGEMIYLGQASSISRVSQSEPTIHFLDDRRVEGDDDSHYNRRDMGGLQPHVLQVDWYSYRTPKKDSRFSYRAPDDIGETDVPTPVWCEPLSGGSTT</sequence>
<dbReference type="AlphaFoldDB" id="A0A8I6YIU9"/>
<dbReference type="Gramene" id="HORVU.MOREX.r3.6HG0576550.1">
    <property type="protein sequence ID" value="HORVU.MOREX.r3.6HG0576550.1"/>
    <property type="gene ID" value="HORVU.MOREX.r3.6HG0576550"/>
</dbReference>
<dbReference type="InterPro" id="IPR005174">
    <property type="entry name" value="KIB1-4_b-propeller"/>
</dbReference>
<evidence type="ECO:0000313" key="2">
    <source>
        <dbReference type="EnsemblPlants" id="HORVU.MOREX.r3.6HG0576550.1"/>
    </source>
</evidence>
<reference evidence="2" key="2">
    <citation type="submission" date="2020-10" db="EMBL/GenBank/DDBJ databases">
        <authorList>
            <person name="Scholz U."/>
            <person name="Mascher M."/>
            <person name="Fiebig A."/>
        </authorList>
    </citation>
    <scope>NUCLEOTIDE SEQUENCE [LARGE SCALE GENOMIC DNA]</scope>
    <source>
        <strain evidence="2">cv. Morex</strain>
    </source>
</reference>